<gene>
    <name evidence="9" type="ORF">ACA1_248360</name>
</gene>
<dbReference type="InterPro" id="IPR006650">
    <property type="entry name" value="A/AMP_deam_AS"/>
</dbReference>
<comment type="pathway">
    <text evidence="2">Purine metabolism; IMP biosynthesis via salvage pathway; IMP from AMP: step 1/1.</text>
</comment>
<dbReference type="GeneID" id="14918585"/>
<reference evidence="9 10" key="1">
    <citation type="journal article" date="2013" name="Genome Biol.">
        <title>Genome of Acanthamoeba castellanii highlights extensive lateral gene transfer and early evolution of tyrosine kinase signaling.</title>
        <authorList>
            <person name="Clarke M."/>
            <person name="Lohan A.J."/>
            <person name="Liu B."/>
            <person name="Lagkouvardos I."/>
            <person name="Roy S."/>
            <person name="Zafar N."/>
            <person name="Bertelli C."/>
            <person name="Schilde C."/>
            <person name="Kianianmomeni A."/>
            <person name="Burglin T.R."/>
            <person name="Frech C."/>
            <person name="Turcotte B."/>
            <person name="Kopec K.O."/>
            <person name="Synnott J.M."/>
            <person name="Choo C."/>
            <person name="Paponov I."/>
            <person name="Finkler A."/>
            <person name="Soon Heng Tan C."/>
            <person name="Hutchins A.P."/>
            <person name="Weinmeier T."/>
            <person name="Rattei T."/>
            <person name="Chu J.S."/>
            <person name="Gimenez G."/>
            <person name="Irimia M."/>
            <person name="Rigden D.J."/>
            <person name="Fitzpatrick D.A."/>
            <person name="Lorenzo-Morales J."/>
            <person name="Bateman A."/>
            <person name="Chiu C.H."/>
            <person name="Tang P."/>
            <person name="Hegemann P."/>
            <person name="Fromm H."/>
            <person name="Raoult D."/>
            <person name="Greub G."/>
            <person name="Miranda-Saavedra D."/>
            <person name="Chen N."/>
            <person name="Nash P."/>
            <person name="Ginger M.L."/>
            <person name="Horn M."/>
            <person name="Schaap P."/>
            <person name="Caler L."/>
            <person name="Loftus B."/>
        </authorList>
    </citation>
    <scope>NUCLEOTIDE SEQUENCE [LARGE SCALE GENOMIC DNA]</scope>
    <source>
        <strain evidence="9 10">Neff</strain>
    </source>
</reference>
<dbReference type="EMBL" id="KB007971">
    <property type="protein sequence ID" value="ELR17832.1"/>
    <property type="molecule type" value="Genomic_DNA"/>
</dbReference>
<proteinExistence type="inferred from homology"/>
<keyword evidence="6" id="KW-0378">Hydrolase</keyword>
<dbReference type="Proteomes" id="UP000011083">
    <property type="component" value="Unassembled WGS sequence"/>
</dbReference>
<dbReference type="Gene3D" id="3.20.20.140">
    <property type="entry name" value="Metal-dependent hydrolases"/>
    <property type="match status" value="2"/>
</dbReference>
<feature type="region of interest" description="Disordered" evidence="8">
    <location>
        <begin position="1270"/>
        <end position="1308"/>
    </location>
</feature>
<dbReference type="GO" id="GO:0005829">
    <property type="term" value="C:cytosol"/>
    <property type="evidence" value="ECO:0007669"/>
    <property type="project" value="TreeGrafter"/>
</dbReference>
<keyword evidence="10" id="KW-1185">Reference proteome</keyword>
<keyword evidence="5" id="KW-0479">Metal-binding</keyword>
<evidence type="ECO:0000256" key="1">
    <source>
        <dbReference type="ARBA" id="ARBA00001947"/>
    </source>
</evidence>
<dbReference type="OMA" id="YPRIDIY"/>
<dbReference type="GO" id="GO:0046033">
    <property type="term" value="P:AMP metabolic process"/>
    <property type="evidence" value="ECO:0007669"/>
    <property type="project" value="TreeGrafter"/>
</dbReference>
<dbReference type="EC" id="3.5.4.6" evidence="4"/>
<dbReference type="VEuPathDB" id="AmoebaDB:ACA1_248360"/>
<protein>
    <recommendedName>
        <fullName evidence="4">AMP deaminase</fullName>
        <ecNumber evidence="4">3.5.4.6</ecNumber>
    </recommendedName>
</protein>
<dbReference type="GO" id="GO:0003876">
    <property type="term" value="F:AMP deaminase activity"/>
    <property type="evidence" value="ECO:0007669"/>
    <property type="project" value="UniProtKB-EC"/>
</dbReference>
<organism evidence="9 10">
    <name type="scientific">Acanthamoeba castellanii (strain ATCC 30010 / Neff)</name>
    <dbReference type="NCBI Taxonomy" id="1257118"/>
    <lineage>
        <taxon>Eukaryota</taxon>
        <taxon>Amoebozoa</taxon>
        <taxon>Discosea</taxon>
        <taxon>Longamoebia</taxon>
        <taxon>Centramoebida</taxon>
        <taxon>Acanthamoebidae</taxon>
        <taxon>Acanthamoeba</taxon>
    </lineage>
</organism>
<evidence type="ECO:0000256" key="8">
    <source>
        <dbReference type="SAM" id="MobiDB-lite"/>
    </source>
</evidence>
<dbReference type="RefSeq" id="XP_004339845.1">
    <property type="nucleotide sequence ID" value="XM_004339797.1"/>
</dbReference>
<dbReference type="KEGG" id="acan:ACA1_248360"/>
<dbReference type="PANTHER" id="PTHR11359:SF0">
    <property type="entry name" value="AMP DEAMINASE"/>
    <property type="match status" value="1"/>
</dbReference>
<evidence type="ECO:0000256" key="4">
    <source>
        <dbReference type="ARBA" id="ARBA00012775"/>
    </source>
</evidence>
<name>L8GY02_ACACF</name>
<dbReference type="InterPro" id="IPR006329">
    <property type="entry name" value="AMPD"/>
</dbReference>
<comment type="similarity">
    <text evidence="3">Belongs to the metallo-dependent hydrolases superfamily. Adenosine and AMP deaminases family.</text>
</comment>
<dbReference type="OrthoDB" id="1723809at2759"/>
<evidence type="ECO:0000256" key="2">
    <source>
        <dbReference type="ARBA" id="ARBA00004955"/>
    </source>
</evidence>
<dbReference type="InterPro" id="IPR032466">
    <property type="entry name" value="Metal_Hydrolase"/>
</dbReference>
<keyword evidence="7" id="KW-0862">Zinc</keyword>
<comment type="cofactor">
    <cofactor evidence="1">
        <name>Zn(2+)</name>
        <dbReference type="ChEBI" id="CHEBI:29105"/>
    </cofactor>
</comment>
<dbReference type="SUPFAM" id="SSF51556">
    <property type="entry name" value="Metallo-dependent hydrolases"/>
    <property type="match status" value="2"/>
</dbReference>
<dbReference type="STRING" id="1257118.L8GY02"/>
<evidence type="ECO:0000313" key="10">
    <source>
        <dbReference type="Proteomes" id="UP000011083"/>
    </source>
</evidence>
<dbReference type="GO" id="GO:0046872">
    <property type="term" value="F:metal ion binding"/>
    <property type="evidence" value="ECO:0007669"/>
    <property type="project" value="UniProtKB-KW"/>
</dbReference>
<dbReference type="Gene3D" id="4.10.800.20">
    <property type="match status" value="2"/>
</dbReference>
<evidence type="ECO:0000313" key="9">
    <source>
        <dbReference type="EMBL" id="ELR17832.1"/>
    </source>
</evidence>
<accession>L8GY02</accession>
<dbReference type="UniPathway" id="UPA00591">
    <property type="reaction ID" value="UER00663"/>
</dbReference>
<sequence length="1332" mass="152832">MSRSSMSVGSSKYSHPRVSIETFDDGQGANKETVEACKFVNEALNLRAKYLFVPAQPVHHDSGESLDVWHERDLVKPAPDSPFAQYRIGAKNGIIRVYADQQALDEDKPLVDVHSITDYERDYNRIVDITNSGPMKTFSWKRLKQLDFSFHFHRLLNEAQEIESTQMDDPKDFSNVVKVDTHIHLAAAMTAKHLLTFIKRKLTENPNTVVSRTPDGKEVTLIQTIQHLGLEVADFTVDALDVRADNTFQRFDNFNDKYSPFGFSELRTIFLKSENQLEGKFFAELTQETADRLEESKYCMAEWRVSIYGRKAEEWDSLAKWICDNKLYSDHNRWMIQVPRIYTLFKKTNQIKNFGELIQNVFRPLFEVSGFDSVDDESRPERQLCLRALPQSPEAWDIDENPPYAYWLYYMWANLVTLNRLREARGLNTFDLRPHCGESGDADHLAAAFLLARGINHGIKLHSRPPLEYLYYVAQIGIAVSPLSNNALFLEYKKNPFNRFFRRGLNVSLSTDDPLQFHYTQSPLIEEYAIAGQQWNLNSIDLSEIARNSVLQSGYEHRFKAKWLGPRYYLPFTQGNDINYSNIPNMRVLFREETFHNELQFVKACSGSRTKQRPTREDSFRLRTQTQYSKLHIIYPPGHEYAGGEEMVWAAKMLAQALALRAKYAYVKPSLKERVMAEPLPEPSAETLTLAEGVYHVAASETALCANDLDQLALVECADCQASHCRDCDAILHRNPQRRTHKRYAIKGGDRQGQLLYTVPSYAEFVRDYRHIKHVVSDLAVCQLADQRLRLLEARFDLHSLVNTEYEKDAMRDFYHVVKVDTHIHAASAVVAPKLLAFIKNKYATSPNDIVVKKGEVTLEALFKSTGVPIENFTLDSLDTHSNHTTYGRFDKFNSKYNPFGSSDLRTLFLKKSNDVDGRYFGELLRQELDQLEKGRHEMAEWRISVYGTSPKEWSHLAQWVMNNRLVSPHLKWVIQVPRLYHILKEKNDVHSFQDMLDNIFLPLFEVTKNPSLDPVLHRFITEQVSGFDSVDNEDVAERKDLKTCPADPRRWDTKENPPYAYYLYFMWANVWSLNKYRETRSLNTFDFRPHSGAAGPIDHLAAAFLLSNGITHGSNLKHCLPLQYLYYLAQVGIAISPLGEHALYADYSEGIFVSFFKRGLNVSLSTDCPLQLHQTPEPLVEEYSIAAQLYRLSVTDLSEVARNSVLQSGFTHSDKVQWIGDNYWKTGIEGNTPSKTNLPHLRIAFRSELLQGEKDFIAQVSQKEITNTTELALSSSTEEEEDEAKGTIKPTSDLLRRETTSSGGKMNLLRNSARRTPIRLIPLSGPMDHSC</sequence>
<dbReference type="PANTHER" id="PTHR11359">
    <property type="entry name" value="AMP DEAMINASE"/>
    <property type="match status" value="1"/>
</dbReference>
<dbReference type="GO" id="GO:0032264">
    <property type="term" value="P:IMP salvage"/>
    <property type="evidence" value="ECO:0007669"/>
    <property type="project" value="UniProtKB-UniPathway"/>
</dbReference>
<dbReference type="PROSITE" id="PS00485">
    <property type="entry name" value="A_DEAMINASE"/>
    <property type="match status" value="1"/>
</dbReference>
<evidence type="ECO:0000256" key="5">
    <source>
        <dbReference type="ARBA" id="ARBA00022723"/>
    </source>
</evidence>
<evidence type="ECO:0000256" key="6">
    <source>
        <dbReference type="ARBA" id="ARBA00022801"/>
    </source>
</evidence>
<dbReference type="Pfam" id="PF19326">
    <property type="entry name" value="AMP_deaminase"/>
    <property type="match status" value="2"/>
</dbReference>
<evidence type="ECO:0000256" key="7">
    <source>
        <dbReference type="ARBA" id="ARBA00022833"/>
    </source>
</evidence>
<evidence type="ECO:0000256" key="3">
    <source>
        <dbReference type="ARBA" id="ARBA00006676"/>
    </source>
</evidence>